<evidence type="ECO:0000256" key="3">
    <source>
        <dbReference type="ARBA" id="ARBA00022475"/>
    </source>
</evidence>
<dbReference type="NCBIfam" id="TIGR01707">
    <property type="entry name" value="gspI"/>
    <property type="match status" value="1"/>
</dbReference>
<evidence type="ECO:0000256" key="4">
    <source>
        <dbReference type="ARBA" id="ARBA00022481"/>
    </source>
</evidence>
<gene>
    <name evidence="11" type="ORF">B7H17_01290</name>
</gene>
<dbReference type="PANTHER" id="PTHR38779">
    <property type="entry name" value="TYPE II SECRETION SYSTEM PROTEIN I-RELATED"/>
    <property type="match status" value="1"/>
</dbReference>
<comment type="similarity">
    <text evidence="2 9">Belongs to the GSP I family.</text>
</comment>
<evidence type="ECO:0000256" key="5">
    <source>
        <dbReference type="ARBA" id="ARBA00022519"/>
    </source>
</evidence>
<dbReference type="OrthoDB" id="6121517at2"/>
<dbReference type="AlphaFoldDB" id="A0A1X1A786"/>
<dbReference type="PANTHER" id="PTHR38779:SF2">
    <property type="entry name" value="TYPE II SECRETION SYSTEM PROTEIN I-RELATED"/>
    <property type="match status" value="1"/>
</dbReference>
<dbReference type="GO" id="GO:0015628">
    <property type="term" value="P:protein secretion by the type II secretion system"/>
    <property type="evidence" value="ECO:0007669"/>
    <property type="project" value="UniProtKB-UniRule"/>
</dbReference>
<protein>
    <recommendedName>
        <fullName evidence="9">Type II secretion system protein I</fullName>
        <shortName evidence="9">T2SS minor pseudopilin I</shortName>
    </recommendedName>
</protein>
<comment type="function">
    <text evidence="9">Component of the type II secretion system required for the energy-dependent secretion of extracellular factors such as proteases and toxins from the periplasm.</text>
</comment>
<reference evidence="11 12" key="1">
    <citation type="submission" date="2017-04" db="EMBL/GenBank/DDBJ databases">
        <title>Presence of VIM-2 positive Pseudomonas species in chickens and their surrounding environment.</title>
        <authorList>
            <person name="Zhang R."/>
        </authorList>
    </citation>
    <scope>NUCLEOTIDE SEQUENCE [LARGE SCALE GENOMIC DNA]</scope>
    <source>
        <strain evidence="11 12">DZ-C18</strain>
    </source>
</reference>
<sequence>MIRNSRRERGFTLLEVLVALAIFAVLAVAVSSAFRHVLMQSQGLQDRLFASWIADNHLVELRLQPRRGDGQRPMEVSFDQRRWTVAQERRRLGDRGLVEVVVRVGLAADRQVLHQATGWLEDVDGAK</sequence>
<dbReference type="PROSITE" id="PS00409">
    <property type="entry name" value="PROKAR_NTER_METHYL"/>
    <property type="match status" value="1"/>
</dbReference>
<dbReference type="Pfam" id="PF07963">
    <property type="entry name" value="N_methyl"/>
    <property type="match status" value="1"/>
</dbReference>
<evidence type="ECO:0000256" key="7">
    <source>
        <dbReference type="ARBA" id="ARBA00022989"/>
    </source>
</evidence>
<evidence type="ECO:0000313" key="12">
    <source>
        <dbReference type="Proteomes" id="UP000193675"/>
    </source>
</evidence>
<dbReference type="RefSeq" id="WP_084853863.1">
    <property type="nucleotide sequence ID" value="NZ_JAOTEI010000128.1"/>
</dbReference>
<proteinExistence type="inferred from homology"/>
<organism evidence="11 12">
    <name type="scientific">Pseudomonas putida</name>
    <name type="common">Arthrobacter siderocapsulatus</name>
    <dbReference type="NCBI Taxonomy" id="303"/>
    <lineage>
        <taxon>Bacteria</taxon>
        <taxon>Pseudomonadati</taxon>
        <taxon>Pseudomonadota</taxon>
        <taxon>Gammaproteobacteria</taxon>
        <taxon>Pseudomonadales</taxon>
        <taxon>Pseudomonadaceae</taxon>
        <taxon>Pseudomonas</taxon>
    </lineage>
</organism>
<name>A0A1X1A786_PSEPU</name>
<dbReference type="GO" id="GO:0005886">
    <property type="term" value="C:plasma membrane"/>
    <property type="evidence" value="ECO:0007669"/>
    <property type="project" value="UniProtKB-SubCell"/>
</dbReference>
<dbReference type="Gene3D" id="3.30.1300.30">
    <property type="entry name" value="GSPII I/J protein-like"/>
    <property type="match status" value="1"/>
</dbReference>
<dbReference type="Proteomes" id="UP000193675">
    <property type="component" value="Unassembled WGS sequence"/>
</dbReference>
<comment type="subunit">
    <text evidence="9">Type II secretion is composed of four main components: the outer membrane complex, the inner membrane complex, the cytoplasmic secretion ATPase and the periplasm-spanning pseudopilus.</text>
</comment>
<comment type="PTM">
    <text evidence="9">Cleaved by prepilin peptidase.</text>
</comment>
<keyword evidence="8 9" id="KW-0472">Membrane</keyword>
<evidence type="ECO:0000256" key="8">
    <source>
        <dbReference type="ARBA" id="ARBA00023136"/>
    </source>
</evidence>
<dbReference type="InterPro" id="IPR010052">
    <property type="entry name" value="T2SS_protein-GspI"/>
</dbReference>
<comment type="caution">
    <text evidence="11">The sequence shown here is derived from an EMBL/GenBank/DDBJ whole genome shotgun (WGS) entry which is preliminary data.</text>
</comment>
<keyword evidence="7 9" id="KW-1133">Transmembrane helix</keyword>
<dbReference type="InterPro" id="IPR012902">
    <property type="entry name" value="N_methyl_site"/>
</dbReference>
<evidence type="ECO:0000256" key="1">
    <source>
        <dbReference type="ARBA" id="ARBA00004377"/>
    </source>
</evidence>
<dbReference type="SUPFAM" id="SSF54523">
    <property type="entry name" value="Pili subunits"/>
    <property type="match status" value="2"/>
</dbReference>
<keyword evidence="5 9" id="KW-0997">Cell inner membrane</keyword>
<feature type="transmembrane region" description="Helical" evidence="9">
    <location>
        <begin position="12"/>
        <end position="34"/>
    </location>
</feature>
<dbReference type="NCBIfam" id="TIGR02532">
    <property type="entry name" value="IV_pilin_GFxxxE"/>
    <property type="match status" value="1"/>
</dbReference>
<evidence type="ECO:0000313" key="11">
    <source>
        <dbReference type="EMBL" id="ORL67722.1"/>
    </source>
</evidence>
<evidence type="ECO:0000259" key="10">
    <source>
        <dbReference type="Pfam" id="PF02501"/>
    </source>
</evidence>
<dbReference type="GO" id="GO:0015627">
    <property type="term" value="C:type II protein secretion system complex"/>
    <property type="evidence" value="ECO:0007669"/>
    <property type="project" value="UniProtKB-UniRule"/>
</dbReference>
<keyword evidence="4 9" id="KW-0488">Methylation</keyword>
<evidence type="ECO:0000256" key="6">
    <source>
        <dbReference type="ARBA" id="ARBA00022692"/>
    </source>
</evidence>
<accession>A0A1X1A786</accession>
<dbReference type="InterPro" id="IPR045584">
    <property type="entry name" value="Pilin-like"/>
</dbReference>
<keyword evidence="3" id="KW-1003">Cell membrane</keyword>
<comment type="subcellular location">
    <subcellularLocation>
        <location evidence="1 9">Cell inner membrane</location>
        <topology evidence="1 9">Single-pass membrane protein</topology>
    </subcellularLocation>
</comment>
<keyword evidence="6 9" id="KW-0812">Transmembrane</keyword>
<evidence type="ECO:0000256" key="9">
    <source>
        <dbReference type="RuleBase" id="RU368030"/>
    </source>
</evidence>
<dbReference type="EMBL" id="NBWC01000002">
    <property type="protein sequence ID" value="ORL67722.1"/>
    <property type="molecule type" value="Genomic_DNA"/>
</dbReference>
<feature type="domain" description="Type II secretion system protein GspI C-terminal" evidence="10">
    <location>
        <begin position="44"/>
        <end position="120"/>
    </location>
</feature>
<dbReference type="InterPro" id="IPR003413">
    <property type="entry name" value="T2SS_GspI_C"/>
</dbReference>
<dbReference type="Pfam" id="PF02501">
    <property type="entry name" value="T2SSI"/>
    <property type="match status" value="1"/>
</dbReference>
<evidence type="ECO:0000256" key="2">
    <source>
        <dbReference type="ARBA" id="ARBA00008358"/>
    </source>
</evidence>